<dbReference type="GO" id="GO:0046872">
    <property type="term" value="F:metal ion binding"/>
    <property type="evidence" value="ECO:0007669"/>
    <property type="project" value="InterPro"/>
</dbReference>
<evidence type="ECO:0000313" key="4">
    <source>
        <dbReference type="EMBL" id="CAH1239472.1"/>
    </source>
</evidence>
<dbReference type="PROSITE" id="PS51221">
    <property type="entry name" value="TTL"/>
    <property type="match status" value="1"/>
</dbReference>
<proteinExistence type="predicted"/>
<dbReference type="SUPFAM" id="SSF56059">
    <property type="entry name" value="Glutathione synthetase ATP-binding domain-like"/>
    <property type="match status" value="1"/>
</dbReference>
<feature type="compositionally biased region" description="Basic residues" evidence="2">
    <location>
        <begin position="599"/>
        <end position="612"/>
    </location>
</feature>
<feature type="compositionally biased region" description="Polar residues" evidence="2">
    <location>
        <begin position="54"/>
        <end position="69"/>
    </location>
</feature>
<dbReference type="AlphaFoldDB" id="A0A8J9VKD7"/>
<name>A0A8J9VKD7_BRALA</name>
<keyword evidence="1" id="KW-0547">Nucleotide-binding</keyword>
<dbReference type="Proteomes" id="UP000838412">
    <property type="component" value="Chromosome 11"/>
</dbReference>
<evidence type="ECO:0000256" key="1">
    <source>
        <dbReference type="PROSITE-ProRule" id="PRU00409"/>
    </source>
</evidence>
<reference evidence="4" key="1">
    <citation type="submission" date="2022-01" db="EMBL/GenBank/DDBJ databases">
        <authorList>
            <person name="Braso-Vives M."/>
        </authorList>
    </citation>
    <scope>NUCLEOTIDE SEQUENCE</scope>
</reference>
<dbReference type="InterPro" id="IPR027752">
    <property type="entry name" value="TTLL10"/>
</dbReference>
<feature type="region of interest" description="Disordered" evidence="2">
    <location>
        <begin position="577"/>
        <end position="712"/>
    </location>
</feature>
<feature type="region of interest" description="Disordered" evidence="2">
    <location>
        <begin position="50"/>
        <end position="138"/>
    </location>
</feature>
<dbReference type="EMBL" id="OV696696">
    <property type="protein sequence ID" value="CAH1239472.1"/>
    <property type="molecule type" value="Genomic_DNA"/>
</dbReference>
<sequence>MVREETCTRENPPTRIHTDSTWNRDAQTIVNSTLTAEAESLFSAVRKTLGASRTGRSSGGHVTSGTECGQSEGPVACALEGSDGKEETSSSSSSETSSDDSCSDSASNGGRDCSAPSRISQAEDDSGEKPAVSTSPRRLSGKEVGPYFYIGGGNGGRLVEDMLVKMGWLRIHDKNREDFKLKWVETKNHINYYCFKEGEQLVNRIPNNAILTTKIGLLNSLREYERVMAKVKKGRYTRHLKMGDFFPESFRLDVRDDREAFFNTYQEGETWICKPTGMNRGRGIFFISSQEEVSSLQERLEVMTQNSKRARLPYKGPMARVIQRYVNKPLLLDGKKFDIRVYMLIACTNPYMVMYHPGYARLCTQDYSADDLNITAHLTNQVSSYMLIACSNPYVVMYHPGYARLCTQDYSADDLNITAHLTNQWIQKKDPNYEEVKDETVWSMEHLNDYINETCADDKGLPQDWVFNGLTRRMKDIMLHCFHSVRHKIQCRLGYFDLYGFDFLLDEDMKVYLLEINVNPALHTNCEVLQDMIPPLVEETVRVSLETFEKSRKNLPILPLTSMKNFQVIYNSDPTLHMPKIPPARGAEAPIPRSQFTPRKTKSAAPPRRRPVTKPPGEGSASESNSTDPKTTTTAPNSVKNTQPTTTAPNSVKNTQPTSTKSAAPSTTQDATSKTTAPDGRKSTFKPGILKFAASPPPKGSALPKVPPTGVKTRYTTVNKTVLLAPGSKAASATVKPVSVSLSTQTTEVAQNNAEGGFEISEKGEG</sequence>
<dbReference type="Pfam" id="PF03133">
    <property type="entry name" value="TTL"/>
    <property type="match status" value="2"/>
</dbReference>
<evidence type="ECO:0000259" key="3">
    <source>
        <dbReference type="PROSITE" id="PS50975"/>
    </source>
</evidence>
<dbReference type="GO" id="GO:0070737">
    <property type="term" value="F:protein-glycine ligase activity, elongating"/>
    <property type="evidence" value="ECO:0007669"/>
    <property type="project" value="TreeGrafter"/>
</dbReference>
<gene>
    <name evidence="4" type="primary">TTLL10</name>
    <name evidence="4" type="ORF">BLAG_LOCUS3764</name>
</gene>
<evidence type="ECO:0000256" key="2">
    <source>
        <dbReference type="SAM" id="MobiDB-lite"/>
    </source>
</evidence>
<dbReference type="InterPro" id="IPR011761">
    <property type="entry name" value="ATP-grasp"/>
</dbReference>
<feature type="compositionally biased region" description="Polar residues" evidence="2">
    <location>
        <begin position="621"/>
        <end position="654"/>
    </location>
</feature>
<dbReference type="OrthoDB" id="202825at2759"/>
<organism evidence="4 5">
    <name type="scientific">Branchiostoma lanceolatum</name>
    <name type="common">Common lancelet</name>
    <name type="synonym">Amphioxus lanceolatum</name>
    <dbReference type="NCBI Taxonomy" id="7740"/>
    <lineage>
        <taxon>Eukaryota</taxon>
        <taxon>Metazoa</taxon>
        <taxon>Chordata</taxon>
        <taxon>Cephalochordata</taxon>
        <taxon>Leptocardii</taxon>
        <taxon>Amphioxiformes</taxon>
        <taxon>Branchiostomatidae</taxon>
        <taxon>Branchiostoma</taxon>
    </lineage>
</organism>
<protein>
    <submittedName>
        <fullName evidence="4">TTLL10 protein</fullName>
    </submittedName>
</protein>
<dbReference type="PANTHER" id="PTHR46810:SF1">
    <property type="entry name" value="INACTIVE POLYGLYCYLASE TTLL10"/>
    <property type="match status" value="1"/>
</dbReference>
<feature type="compositionally biased region" description="Low complexity" evidence="2">
    <location>
        <begin position="655"/>
        <end position="669"/>
    </location>
</feature>
<evidence type="ECO:0000313" key="5">
    <source>
        <dbReference type="Proteomes" id="UP000838412"/>
    </source>
</evidence>
<dbReference type="Gene3D" id="3.30.470.20">
    <property type="entry name" value="ATP-grasp fold, B domain"/>
    <property type="match status" value="2"/>
</dbReference>
<keyword evidence="1" id="KW-0067">ATP-binding</keyword>
<feature type="region of interest" description="Disordered" evidence="2">
    <location>
        <begin position="1"/>
        <end position="22"/>
    </location>
</feature>
<dbReference type="PANTHER" id="PTHR46810">
    <property type="entry name" value="INACTIVE POLYGLYCYLASE TTLL10"/>
    <property type="match status" value="1"/>
</dbReference>
<accession>A0A8J9VKD7</accession>
<dbReference type="PROSITE" id="PS50975">
    <property type="entry name" value="ATP_GRASP"/>
    <property type="match status" value="1"/>
</dbReference>
<keyword evidence="5" id="KW-1185">Reference proteome</keyword>
<dbReference type="GO" id="GO:0005524">
    <property type="term" value="F:ATP binding"/>
    <property type="evidence" value="ECO:0007669"/>
    <property type="project" value="UniProtKB-UniRule"/>
</dbReference>
<dbReference type="InterPro" id="IPR004344">
    <property type="entry name" value="TTL/TTLL_fam"/>
</dbReference>
<feature type="domain" description="ATP-grasp" evidence="3">
    <location>
        <begin position="493"/>
        <end position="545"/>
    </location>
</feature>